<name>A0A1Q8YA14_9BURK</name>
<keyword evidence="2" id="KW-0255">Endonuclease</keyword>
<dbReference type="GO" id="GO:1990599">
    <property type="term" value="F:3' overhang single-stranded DNA endodeoxyribonuclease activity"/>
    <property type="evidence" value="ECO:0007669"/>
    <property type="project" value="UniProtKB-EC"/>
</dbReference>
<evidence type="ECO:0000256" key="1">
    <source>
        <dbReference type="ARBA" id="ARBA00022722"/>
    </source>
</evidence>
<gene>
    <name evidence="5" type="ORF">BLL52_4041</name>
</gene>
<evidence type="ECO:0000313" key="5">
    <source>
        <dbReference type="EMBL" id="OLP04720.1"/>
    </source>
</evidence>
<dbReference type="PROSITE" id="PS50830">
    <property type="entry name" value="TNASE_3"/>
    <property type="match status" value="1"/>
</dbReference>
<dbReference type="STRING" id="81479.RA876_13985"/>
<sequence>MSQPANESFHVNDDRAVAFWQRLLVVSFGLSFASTVIADDAYWARATRVSDGDTMWVQPVSGAAPKKLRLQGLDAPELCQTGGPASREALRALVAQRVLKVRVKYTDDYGRGLAHIEADGQDIAAVMVRSGHAWSYRWRRSLGPYAAQEAQARKAKAGLFAQPAPEPPGDFRRRTGSCYVPDEQGRFKLK</sequence>
<dbReference type="Proteomes" id="UP000185911">
    <property type="component" value="Unassembled WGS sequence"/>
</dbReference>
<dbReference type="EMBL" id="MSYM01000019">
    <property type="protein sequence ID" value="OLP04720.1"/>
    <property type="molecule type" value="Genomic_DNA"/>
</dbReference>
<dbReference type="PANTHER" id="PTHR12302:SF3">
    <property type="entry name" value="SERINE_THREONINE-PROTEIN KINASE 31"/>
    <property type="match status" value="1"/>
</dbReference>
<dbReference type="EC" id="3.1.31.1" evidence="5"/>
<keyword evidence="1" id="KW-0540">Nuclease</keyword>
<evidence type="ECO:0000256" key="3">
    <source>
        <dbReference type="ARBA" id="ARBA00022801"/>
    </source>
</evidence>
<evidence type="ECO:0000313" key="6">
    <source>
        <dbReference type="Proteomes" id="UP000185911"/>
    </source>
</evidence>
<protein>
    <submittedName>
        <fullName evidence="5">Putative nuclease</fullName>
        <ecNumber evidence="5">3.1.31.1</ecNumber>
    </submittedName>
</protein>
<dbReference type="PANTHER" id="PTHR12302">
    <property type="entry name" value="EBNA2 BINDING PROTEIN P100"/>
    <property type="match status" value="1"/>
</dbReference>
<proteinExistence type="predicted"/>
<keyword evidence="3 5" id="KW-0378">Hydrolase</keyword>
<feature type="domain" description="TNase-like" evidence="4">
    <location>
        <begin position="40"/>
        <end position="162"/>
    </location>
</feature>
<dbReference type="SMART" id="SM00318">
    <property type="entry name" value="SNc"/>
    <property type="match status" value="1"/>
</dbReference>
<dbReference type="InterPro" id="IPR035437">
    <property type="entry name" value="SNase_OB-fold_sf"/>
</dbReference>
<dbReference type="SUPFAM" id="SSF50199">
    <property type="entry name" value="Staphylococcal nuclease"/>
    <property type="match status" value="1"/>
</dbReference>
<dbReference type="Pfam" id="PF00565">
    <property type="entry name" value="SNase"/>
    <property type="match status" value="1"/>
</dbReference>
<comment type="caution">
    <text evidence="5">The sequence shown here is derived from an EMBL/GenBank/DDBJ whole genome shotgun (WGS) entry which is preliminary data.</text>
</comment>
<dbReference type="AlphaFoldDB" id="A0A1Q8YA14"/>
<dbReference type="InterPro" id="IPR016071">
    <property type="entry name" value="Staphylococal_nuclease_OB-fold"/>
</dbReference>
<keyword evidence="6" id="KW-1185">Reference proteome</keyword>
<evidence type="ECO:0000259" key="4">
    <source>
        <dbReference type="PROSITE" id="PS50830"/>
    </source>
</evidence>
<dbReference type="Gene3D" id="2.40.50.90">
    <property type="match status" value="1"/>
</dbReference>
<reference evidence="5 6" key="1">
    <citation type="submission" date="2017-01" db="EMBL/GenBank/DDBJ databases">
        <title>Genome sequence of Rhodoferax antarcticus ANT.BR, a psychrophilic purple nonsulfur bacterium from an Antarctic microbial mat.</title>
        <authorList>
            <person name="Baker J."/>
            <person name="Riester C."/>
            <person name="Skinner B."/>
            <person name="Newell A."/>
            <person name="Swingley W."/>
            <person name="Madigan M."/>
            <person name="Jung D."/>
            <person name="Asao M."/>
            <person name="Chen M."/>
            <person name="Loughlin P."/>
            <person name="Pan H."/>
            <person name="Lin S."/>
            <person name="Li N."/>
            <person name="Shaw J."/>
            <person name="Prado M."/>
            <person name="Sherman C."/>
            <person name="Li X."/>
            <person name="Tang J."/>
            <person name="Blankenship R."/>
            <person name="Zhao T."/>
            <person name="Touchman J."/>
            <person name="Sattley M."/>
        </authorList>
    </citation>
    <scope>NUCLEOTIDE SEQUENCE [LARGE SCALE GENOMIC DNA]</scope>
    <source>
        <strain evidence="5 6">ANT.BR</strain>
    </source>
</reference>
<accession>A0A1Q8YA14</accession>
<dbReference type="RefSeq" id="WP_075588098.1">
    <property type="nucleotide sequence ID" value="NZ_MSYM01000019.1"/>
</dbReference>
<evidence type="ECO:0000256" key="2">
    <source>
        <dbReference type="ARBA" id="ARBA00022759"/>
    </source>
</evidence>
<organism evidence="5 6">
    <name type="scientific">Rhodoferax antarcticus ANT.BR</name>
    <dbReference type="NCBI Taxonomy" id="1111071"/>
    <lineage>
        <taxon>Bacteria</taxon>
        <taxon>Pseudomonadati</taxon>
        <taxon>Pseudomonadota</taxon>
        <taxon>Betaproteobacteria</taxon>
        <taxon>Burkholderiales</taxon>
        <taxon>Comamonadaceae</taxon>
        <taxon>Rhodoferax</taxon>
    </lineage>
</organism>